<dbReference type="Proteomes" id="UP000005113">
    <property type="component" value="Unassembled WGS sequence"/>
</dbReference>
<name>J0P5U2_9BACT</name>
<dbReference type="InterPro" id="IPR004919">
    <property type="entry name" value="GmrSD_N"/>
</dbReference>
<evidence type="ECO:0000259" key="1">
    <source>
        <dbReference type="Pfam" id="PF03235"/>
    </source>
</evidence>
<dbReference type="PANTHER" id="PTHR35149">
    <property type="entry name" value="SLL5132 PROTEIN"/>
    <property type="match status" value="1"/>
</dbReference>
<sequence length="563" mass="65640">MANLSAESKSLNEVFGLTYKYVIPAYQRDYQWDYDRCYTLYNDLIEAYYKSKDDSEAPNYFIGNIVLSKDKSHKGLYRIIDGQQRMTTILLMVKSIYVLDQELEGLKDFYLVNAGGLKKNKKAPRFTYEANQNQSLLYDVLESNATDFKARYEECIDGSKNSRERTNNLEQRCTNIFEKNCFLFYSWFSFLKEEKKEDLSEVTNFIVDQVILLPIYVDDKDAEDAEQSAITIFETINNRGMSLRDADIFHAKLYEKAKKIGEEDDYMARWENLKQDCEELDITIDDLFRYYSQVIRGKANNFGSETGLRDFFIKTKNSPLYKTPYSETVDALEKIVQIIFALNKATTLADSSITPWLQIIGEYSNKYPQNAIVVYCYTYDLKDSKTMSDNENFKLFLQELIRRVFRYGPSSSVKREIYKIVATIANGKKLDYYSGGTLEKEELLYQGKFSKTWALLAYYLNSNNSLVLEYKLESIIGNKDVGSNGWTSEDVQAAKDTIGNYVLITGSRSYANFETKSKRYLNKKNLPQETLEVFQKPLFKKKDLEQRDQELKTRIINFYTKPK</sequence>
<dbReference type="EMBL" id="JH719942">
    <property type="protein sequence ID" value="EJF52817.1"/>
    <property type="molecule type" value="Genomic_DNA"/>
</dbReference>
<evidence type="ECO:0000313" key="2">
    <source>
        <dbReference type="EMBL" id="EJF52817.1"/>
    </source>
</evidence>
<gene>
    <name evidence="2" type="ORF">SapgrDRAFT_1092</name>
</gene>
<dbReference type="Pfam" id="PF03235">
    <property type="entry name" value="GmrSD_N"/>
    <property type="match status" value="1"/>
</dbReference>
<dbReference type="RefSeq" id="WP_002658052.1">
    <property type="nucleotide sequence ID" value="NZ_JH719942.1"/>
</dbReference>
<proteinExistence type="predicted"/>
<accession>J0P5U2</accession>
<dbReference type="OrthoDB" id="9798761at2"/>
<feature type="domain" description="GmrSD restriction endonucleases N-terminal" evidence="1">
    <location>
        <begin position="18"/>
        <end position="253"/>
    </location>
</feature>
<organism evidence="2 3">
    <name type="scientific">Saprospira grandis DSM 2844</name>
    <dbReference type="NCBI Taxonomy" id="694433"/>
    <lineage>
        <taxon>Bacteria</taxon>
        <taxon>Pseudomonadati</taxon>
        <taxon>Bacteroidota</taxon>
        <taxon>Saprospiria</taxon>
        <taxon>Saprospirales</taxon>
        <taxon>Saprospiraceae</taxon>
        <taxon>Saprospira</taxon>
    </lineage>
</organism>
<evidence type="ECO:0000313" key="3">
    <source>
        <dbReference type="Proteomes" id="UP000005113"/>
    </source>
</evidence>
<reference evidence="3" key="1">
    <citation type="journal article" date="2012" name="Stand. Genomic Sci.">
        <title>Permanent draft genome sequence of the gliding predator Saprospira grandis strain Sa g1 (= HR1).</title>
        <authorList>
            <person name="Mavromatis K."/>
            <person name="Chertkov O."/>
            <person name="Lapidus A."/>
            <person name="Nolan M."/>
            <person name="Lucas S."/>
            <person name="Tice H."/>
            <person name="Del Rio T.G."/>
            <person name="Cheng J.F."/>
            <person name="Han C."/>
            <person name="Tapia R."/>
            <person name="Bruce D."/>
            <person name="Goodwin L.A."/>
            <person name="Pitluck S."/>
            <person name="Huntemann M."/>
            <person name="Liolios K."/>
            <person name="Pagani I."/>
            <person name="Ivanova N."/>
            <person name="Mikhailova N."/>
            <person name="Pati A."/>
            <person name="Chen A."/>
            <person name="Palaniappan K."/>
            <person name="Land M."/>
            <person name="Brambilla E.M."/>
            <person name="Rohde M."/>
            <person name="Spring S."/>
            <person name="Goker M."/>
            <person name="Detter J.C."/>
            <person name="Bristow J."/>
            <person name="Eisen J.A."/>
            <person name="Markowitz V."/>
            <person name="Hugenholtz P."/>
            <person name="Kyrpides N.C."/>
            <person name="Klenk H.P."/>
            <person name="Woyke T."/>
        </authorList>
    </citation>
    <scope>NUCLEOTIDE SEQUENCE [LARGE SCALE GENOMIC DNA]</scope>
    <source>
        <strain evidence="3">DSM 2844</strain>
    </source>
</reference>
<dbReference type="PANTHER" id="PTHR35149:SF2">
    <property type="entry name" value="DUF262 DOMAIN-CONTAINING PROTEIN"/>
    <property type="match status" value="1"/>
</dbReference>
<dbReference type="HOGENOM" id="CLU_587824_0_0_10"/>
<protein>
    <recommendedName>
        <fullName evidence="1">GmrSD restriction endonucleases N-terminal domain-containing protein</fullName>
    </recommendedName>
</protein>
<dbReference type="AlphaFoldDB" id="J0P5U2"/>